<dbReference type="Pfam" id="PF01832">
    <property type="entry name" value="Glucosaminidase"/>
    <property type="match status" value="1"/>
</dbReference>
<evidence type="ECO:0000256" key="1">
    <source>
        <dbReference type="ARBA" id="ARBA00022801"/>
    </source>
</evidence>
<dbReference type="Proteomes" id="UP001225042">
    <property type="component" value="Unassembled WGS sequence"/>
</dbReference>
<gene>
    <name evidence="3" type="ORF">RBJ67_12725</name>
</gene>
<evidence type="ECO:0000259" key="2">
    <source>
        <dbReference type="SMART" id="SM00047"/>
    </source>
</evidence>
<dbReference type="SMART" id="SM00047">
    <property type="entry name" value="LYZ2"/>
    <property type="match status" value="1"/>
</dbReference>
<keyword evidence="1" id="KW-0378">Hydrolase</keyword>
<dbReference type="RefSeq" id="WP_279115042.1">
    <property type="nucleotide sequence ID" value="NZ_JAVDKR010000003.1"/>
</dbReference>
<proteinExistence type="predicted"/>
<accession>A0AAW8H974</accession>
<name>A0AAW8H974_9ENTR</name>
<dbReference type="Gene3D" id="1.10.530.10">
    <property type="match status" value="1"/>
</dbReference>
<organism evidence="3 4">
    <name type="scientific">Enterobacter soli</name>
    <dbReference type="NCBI Taxonomy" id="885040"/>
    <lineage>
        <taxon>Bacteria</taxon>
        <taxon>Pseudomonadati</taxon>
        <taxon>Pseudomonadota</taxon>
        <taxon>Gammaproteobacteria</taxon>
        <taxon>Enterobacterales</taxon>
        <taxon>Enterobacteriaceae</taxon>
        <taxon>Enterobacter</taxon>
    </lineage>
</organism>
<comment type="caution">
    <text evidence="3">The sequence shown here is derived from an EMBL/GenBank/DDBJ whole genome shotgun (WGS) entry which is preliminary data.</text>
</comment>
<keyword evidence="4" id="KW-1185">Reference proteome</keyword>
<dbReference type="EMBL" id="JAVDKS010000005">
    <property type="protein sequence ID" value="MDQ2257003.1"/>
    <property type="molecule type" value="Genomic_DNA"/>
</dbReference>
<sequence length="163" mass="18353">MYWKNRLMSGWTVCANWGVPIAVTIAQGALESNWGRKAKGNVYFCVKGKSPKGKSVAFATNENYDGKSVKINDSFRSYDSLEQSADDYGRFLSVNKRFAAAFSYPNDPEKFIHEVAKAGYATDSSYEKKILNIIRSAGLKDYDTVGVSFSMCYINPMHYFWLA</sequence>
<evidence type="ECO:0000313" key="3">
    <source>
        <dbReference type="EMBL" id="MDQ2257003.1"/>
    </source>
</evidence>
<dbReference type="InterPro" id="IPR051056">
    <property type="entry name" value="Glycosyl_Hydrolase_73"/>
</dbReference>
<feature type="domain" description="Mannosyl-glycoprotein endo-beta-N-acetylglucosamidase-like" evidence="2">
    <location>
        <begin position="1"/>
        <end position="143"/>
    </location>
</feature>
<dbReference type="AlphaFoldDB" id="A0AAW8H974"/>
<reference evidence="3 4" key="1">
    <citation type="submission" date="2023-08" db="EMBL/GenBank/DDBJ databases">
        <authorList>
            <person name="Dale J."/>
        </authorList>
    </citation>
    <scope>NUCLEOTIDE SEQUENCE [LARGE SCALE GENOMIC DNA]</scope>
    <source>
        <strain evidence="3 4">2023EL-00788</strain>
    </source>
</reference>
<evidence type="ECO:0000313" key="4">
    <source>
        <dbReference type="Proteomes" id="UP001225042"/>
    </source>
</evidence>
<protein>
    <submittedName>
        <fullName evidence="3">Glucosaminidase domain-containing protein</fullName>
    </submittedName>
</protein>
<dbReference type="InterPro" id="IPR002901">
    <property type="entry name" value="MGlyc_endo_b_GlcNAc-like_dom"/>
</dbReference>
<dbReference type="PANTHER" id="PTHR33308">
    <property type="entry name" value="PEPTIDOGLYCAN HYDROLASE FLGJ"/>
    <property type="match status" value="1"/>
</dbReference>
<dbReference type="PANTHER" id="PTHR33308:SF9">
    <property type="entry name" value="PEPTIDOGLYCAN HYDROLASE FLGJ"/>
    <property type="match status" value="1"/>
</dbReference>
<dbReference type="GO" id="GO:0004040">
    <property type="term" value="F:amidase activity"/>
    <property type="evidence" value="ECO:0007669"/>
    <property type="project" value="InterPro"/>
</dbReference>